<name>A0A8B7Y8M9_ACAPL</name>
<dbReference type="GO" id="GO:0005874">
    <property type="term" value="C:microtubule"/>
    <property type="evidence" value="ECO:0007669"/>
    <property type="project" value="InterPro"/>
</dbReference>
<feature type="region of interest" description="Disordered" evidence="2">
    <location>
        <begin position="1330"/>
        <end position="1354"/>
    </location>
</feature>
<feature type="compositionally biased region" description="Basic and acidic residues" evidence="2">
    <location>
        <begin position="417"/>
        <end position="439"/>
    </location>
</feature>
<dbReference type="InterPro" id="IPR026708">
    <property type="entry name" value="CSPP1"/>
</dbReference>
<feature type="region of interest" description="Disordered" evidence="2">
    <location>
        <begin position="16"/>
        <end position="54"/>
    </location>
</feature>
<feature type="compositionally biased region" description="Basic and acidic residues" evidence="2">
    <location>
        <begin position="812"/>
        <end position="876"/>
    </location>
</feature>
<feature type="compositionally biased region" description="Basic and acidic residues" evidence="2">
    <location>
        <begin position="992"/>
        <end position="1004"/>
    </location>
</feature>
<evidence type="ECO:0000313" key="4">
    <source>
        <dbReference type="Proteomes" id="UP000694845"/>
    </source>
</evidence>
<feature type="compositionally biased region" description="Basic and acidic residues" evidence="2">
    <location>
        <begin position="1506"/>
        <end position="1518"/>
    </location>
</feature>
<feature type="compositionally biased region" description="Basic and acidic residues" evidence="2">
    <location>
        <begin position="1067"/>
        <end position="1077"/>
    </location>
</feature>
<keyword evidence="1" id="KW-0175">Coiled coil</keyword>
<feature type="compositionally biased region" description="Basic and acidic residues" evidence="2">
    <location>
        <begin position="966"/>
        <end position="976"/>
    </location>
</feature>
<evidence type="ECO:0000259" key="3">
    <source>
        <dbReference type="Pfam" id="PF24578"/>
    </source>
</evidence>
<feature type="compositionally biased region" description="Basic and acidic residues" evidence="2">
    <location>
        <begin position="244"/>
        <end position="260"/>
    </location>
</feature>
<feature type="compositionally biased region" description="Pro residues" evidence="2">
    <location>
        <begin position="183"/>
        <end position="193"/>
    </location>
</feature>
<feature type="compositionally biased region" description="Basic and acidic residues" evidence="2">
    <location>
        <begin position="285"/>
        <end position="317"/>
    </location>
</feature>
<accession>A0A8B7Y8M9</accession>
<organism evidence="4 5">
    <name type="scientific">Acanthaster planci</name>
    <name type="common">Crown-of-thorns starfish</name>
    <dbReference type="NCBI Taxonomy" id="133434"/>
    <lineage>
        <taxon>Eukaryota</taxon>
        <taxon>Metazoa</taxon>
        <taxon>Echinodermata</taxon>
        <taxon>Eleutherozoa</taxon>
        <taxon>Asterozoa</taxon>
        <taxon>Asteroidea</taxon>
        <taxon>Valvatacea</taxon>
        <taxon>Valvatida</taxon>
        <taxon>Acanthasteridae</taxon>
        <taxon>Acanthaster</taxon>
    </lineage>
</organism>
<proteinExistence type="predicted"/>
<feature type="region of interest" description="Disordered" evidence="2">
    <location>
        <begin position="1418"/>
        <end position="1464"/>
    </location>
</feature>
<dbReference type="KEGG" id="aplc:110978692"/>
<feature type="compositionally biased region" description="Polar residues" evidence="2">
    <location>
        <begin position="943"/>
        <end position="962"/>
    </location>
</feature>
<sequence length="1530" mass="173904">MAEDIDRFIQEQKSKLARERNELQQESARKVMEPSSTNYAADNNGFKENIPPTDKGVALETSKAFPLDNRDDLRSKLAKERQEEYQKFLAEKEKRSAPRAQPTIPDDGASLPIPSRDSAKDRARMARNKEYNDFLKVKGGTSTRKPRVGNEELSPAITQRPGPINPITGDAVAVTKTSNQDSRPPPDPRPVAPPQDRAADLQLRREAASQTPRPILREYDDRPPPGPPPGPRRGWGTPQPEYDEILRRKREEEARYRRYDDDFDYYPPRGGMRPSYSDPHLNKYPPEDGRYSRARYDYHDQEYDRRRVRFSDDHNPDRGYPPPGNTRYDRPPANRAPGDGRDVLSEPLGYDWNISRGGRSRTLPEMDRQRSNISRAGGNIDNNPPRAKSATLSNEEVGIAIGNRDTASATRRKKEQYRKELEQQMKETQDAKRREKQAEMRINASGANDPTKKGQGLGYAPRSASRTPVPGQQPPLQPPAAQQAGAQQAGYQPSFLNQAYPASQGPSVQPPVPALGLEEAIAKSRLGEAPMIERPFSLNNYQTTLNATSTDPYMYYGVRNPMDPDPADFANRLMQQPFPLHPLYPSPYGALPGVGKVGVPASSAPQENLSLMNASKAAQIRGESSIKNFVGDTNLSPRSLNDPKSYQAILKQQMEEKERKKRLEKEEQERYNARLEAEAAEYNPWGKGGGGAPMRDNKGKIVADLRQLHNRNEQVLNDPASTQLQLYADQSPAATTNPAAPITVNKSPRPGAPAEQPVTTTPKDPKDEYKEYLRQQVEDKKRREAALKEKIRLEEEREEKRLAQQRLQMQQDFEKEQLRMKEKEEEKKRQAEELERKIEEQKKEVEKKKHDAIEAKRREAEEDRRRQEPTKSDQMDRYSPPIPALRNKENPPRQSSPPIPTLRKKKQEEKKESPRTSKDIHGTPRRPPGEKPSDLDNHKILDNPNSKSKDNISTPWNELSPTQTPPREELKREKENPLGNLWEYSQGPTGKTSEERARIFPDKEVPEKHAQLEALDKFRLPAESPSGSPLPRVIPKDNAALSPMEKLHTHEAKDGDEADGGQDVQESQEKHSENTGKSSKFDLVDWLRSIDPDLVVYAPALAENGYKTVKTVRRMSRHTLLQFCPDMKHGHVEALLHEVERIQTPVSKKLLEEERKRNNEIRPIDLLSDPGILSDDDIHFHEDLFSFNFESPPGDTFTDFLIDVSKEPEPTRQNWQSDMYKKAVHIAEEHLLQIQQEQEGTSKNGVDGKGRDPRDVMSALSAMRRQLHSEQQRIQSQLDRNREHGPYNSGPKVSSRRASPQVDVFEVARHKAPVTVRREPLTHHAAAVEFSSLKNRESDSRQRLREQYPTEPSSDLTLEAQQRALLKHQQEKLENMRREKSKRPLEDQMPSMNLRDLGRNDSPLLALESESAFIGINNGIADIPSTPPHRKKPPSPRRDYGEPSTSVAAQNKPKDPLGSTMSFDNDTIDYLAKKNQERNKALKHLEADNTSLVDPDDVLQRFMMKASHDRPKSGRSEDLSLWLQPTVSDY</sequence>
<dbReference type="Pfam" id="PF24578">
    <property type="entry name" value="CSPP1_C"/>
    <property type="match status" value="1"/>
</dbReference>
<feature type="region of interest" description="Disordered" evidence="2">
    <location>
        <begin position="89"/>
        <end position="491"/>
    </location>
</feature>
<gene>
    <name evidence="5" type="primary">LOC110978692</name>
</gene>
<feature type="compositionally biased region" description="Basic and acidic residues" evidence="2">
    <location>
        <begin position="327"/>
        <end position="344"/>
    </location>
</feature>
<protein>
    <submittedName>
        <fullName evidence="5">Centrosome and spindle pole associated protein 1-like isoform X1</fullName>
    </submittedName>
</protein>
<dbReference type="GO" id="GO:0005813">
    <property type="term" value="C:centrosome"/>
    <property type="evidence" value="ECO:0007669"/>
    <property type="project" value="InterPro"/>
</dbReference>
<dbReference type="OrthoDB" id="10044099at2759"/>
<feature type="region of interest" description="Disordered" evidence="2">
    <location>
        <begin position="729"/>
        <end position="1004"/>
    </location>
</feature>
<feature type="region of interest" description="Disordered" evidence="2">
    <location>
        <begin position="1052"/>
        <end position="1077"/>
    </location>
</feature>
<feature type="region of interest" description="Disordered" evidence="2">
    <location>
        <begin position="1017"/>
        <end position="1036"/>
    </location>
</feature>
<dbReference type="PANTHER" id="PTHR21616">
    <property type="entry name" value="CENTROSOME SPINDLE POLE ASSOCIATED PROTEIN"/>
    <property type="match status" value="1"/>
</dbReference>
<feature type="compositionally biased region" description="Low complexity" evidence="2">
    <location>
        <begin position="479"/>
        <end position="491"/>
    </location>
</feature>
<dbReference type="GeneID" id="110978692"/>
<feature type="compositionally biased region" description="Basic and acidic residues" evidence="2">
    <location>
        <begin position="1334"/>
        <end position="1348"/>
    </location>
</feature>
<feature type="region of interest" description="Disordered" evidence="2">
    <location>
        <begin position="1265"/>
        <end position="1300"/>
    </location>
</feature>
<evidence type="ECO:0000313" key="5">
    <source>
        <dbReference type="RefSeq" id="XP_022089584.1"/>
    </source>
</evidence>
<feature type="compositionally biased region" description="Basic and acidic residues" evidence="2">
    <location>
        <begin position="16"/>
        <end position="32"/>
    </location>
</feature>
<feature type="compositionally biased region" description="Basic and acidic residues" evidence="2">
    <location>
        <begin position="1372"/>
        <end position="1386"/>
    </location>
</feature>
<feature type="compositionally biased region" description="Basic and acidic residues" evidence="2">
    <location>
        <begin position="763"/>
        <end position="802"/>
    </location>
</feature>
<feature type="compositionally biased region" description="Basic and acidic residues" evidence="2">
    <location>
        <begin position="197"/>
        <end position="207"/>
    </location>
</feature>
<dbReference type="Gene3D" id="1.10.150.50">
    <property type="entry name" value="Transcription Factor, Ets-1"/>
    <property type="match status" value="1"/>
</dbReference>
<dbReference type="GO" id="GO:0032467">
    <property type="term" value="P:positive regulation of cytokinesis"/>
    <property type="evidence" value="ECO:0007669"/>
    <property type="project" value="InterPro"/>
</dbReference>
<feature type="coiled-coil region" evidence="1">
    <location>
        <begin position="646"/>
        <end position="683"/>
    </location>
</feature>
<evidence type="ECO:0000256" key="1">
    <source>
        <dbReference type="SAM" id="Coils"/>
    </source>
</evidence>
<feature type="compositionally biased region" description="Basic and acidic residues" evidence="2">
    <location>
        <begin position="117"/>
        <end position="136"/>
    </location>
</feature>
<reference evidence="5" key="1">
    <citation type="submission" date="2025-08" db="UniProtKB">
        <authorList>
            <consortium name="RefSeq"/>
        </authorList>
    </citation>
    <scope>IDENTIFICATION</scope>
</reference>
<dbReference type="PANTHER" id="PTHR21616:SF2">
    <property type="entry name" value="CENTROSOME AND SPINDLE POLE-ASSOCIATED PROTEIN 1"/>
    <property type="match status" value="1"/>
</dbReference>
<feature type="domain" description="Centrosome and spindle pole-associated protein 1 C-terminal" evidence="3">
    <location>
        <begin position="1324"/>
        <end position="1377"/>
    </location>
</feature>
<dbReference type="RefSeq" id="XP_022089584.1">
    <property type="nucleotide sequence ID" value="XM_022233892.1"/>
</dbReference>
<dbReference type="GO" id="GO:0000922">
    <property type="term" value="C:spindle pole"/>
    <property type="evidence" value="ECO:0007669"/>
    <property type="project" value="InterPro"/>
</dbReference>
<dbReference type="InterPro" id="IPR058191">
    <property type="entry name" value="CSPP1_C"/>
</dbReference>
<keyword evidence="4" id="KW-1185">Reference proteome</keyword>
<feature type="compositionally biased region" description="Basic and acidic residues" evidence="2">
    <location>
        <begin position="906"/>
        <end position="941"/>
    </location>
</feature>
<evidence type="ECO:0000256" key="2">
    <source>
        <dbReference type="SAM" id="MobiDB-lite"/>
    </source>
</evidence>
<dbReference type="InterPro" id="IPR013761">
    <property type="entry name" value="SAM/pointed_sf"/>
</dbReference>
<dbReference type="CTD" id="79848"/>
<dbReference type="Proteomes" id="UP000694845">
    <property type="component" value="Unplaced"/>
</dbReference>
<feature type="compositionally biased region" description="Low complexity" evidence="2">
    <location>
        <begin position="732"/>
        <end position="743"/>
    </location>
</feature>
<feature type="region of interest" description="Disordered" evidence="2">
    <location>
        <begin position="1505"/>
        <end position="1530"/>
    </location>
</feature>
<feature type="region of interest" description="Disordered" evidence="2">
    <location>
        <begin position="1372"/>
        <end position="1396"/>
    </location>
</feature>